<evidence type="ECO:0000313" key="3">
    <source>
        <dbReference type="Proteomes" id="UP000761167"/>
    </source>
</evidence>
<proteinExistence type="predicted"/>
<evidence type="ECO:0000256" key="1">
    <source>
        <dbReference type="SAM" id="Phobius"/>
    </source>
</evidence>
<comment type="caution">
    <text evidence="2">The sequence shown here is derived from an EMBL/GenBank/DDBJ whole genome shotgun (WGS) entry which is preliminary data.</text>
</comment>
<keyword evidence="1" id="KW-0472">Membrane</keyword>
<sequence>MCDSNGFFAGVSPTSSGFASRKKIRYDRRNERLAREGSEKMVKVLNSVKKLIFVMIGVGFLLILSYRTYISTYIKPYMFIDLKEKIVDYDFIENGKVIITKWDYENKLDYYMTKNNGGVLRSYPIVGKTKIVKEYHKLKDINDMKHNIPDGKEYWGITIYNIKNKKLTPKDYDLFKMTREYNKSYVPDRIDNVIYISNGKELLDIYLKSPKDHYKKDIIKSIDLQSGKVIDQGDTTEKEVVNDSTNYISFLPIHEQLTMADRRISLDKTKKFPEPDAVMFDKYPNTKDLFSENHSMIGILVDRPSVDTNIPILQLLVNQKTNLFKNVTIPAEYSIDGQEHEIHSYDEFKQFYNKIGNIQGE</sequence>
<dbReference type="Proteomes" id="UP000761167">
    <property type="component" value="Unassembled WGS sequence"/>
</dbReference>
<feature type="transmembrane region" description="Helical" evidence="1">
    <location>
        <begin position="51"/>
        <end position="70"/>
    </location>
</feature>
<dbReference type="EMBL" id="JAGZZN010000029">
    <property type="protein sequence ID" value="MBS6536964.1"/>
    <property type="molecule type" value="Genomic_DNA"/>
</dbReference>
<reference evidence="2" key="1">
    <citation type="submission" date="2021-02" db="EMBL/GenBank/DDBJ databases">
        <title>Infant gut strain persistence is associated with maternal origin, phylogeny, and functional potential including surface adhesion and iron acquisition.</title>
        <authorList>
            <person name="Lou Y.C."/>
        </authorList>
    </citation>
    <scope>NUCLEOTIDE SEQUENCE</scope>
    <source>
        <strain evidence="2">L3_060_000G1_dasL3_060_000G1_metabat.metabat.86_ sub</strain>
    </source>
</reference>
<organism evidence="2 3">
    <name type="scientific">Streptococcus parasanguinis</name>
    <dbReference type="NCBI Taxonomy" id="1318"/>
    <lineage>
        <taxon>Bacteria</taxon>
        <taxon>Bacillati</taxon>
        <taxon>Bacillota</taxon>
        <taxon>Bacilli</taxon>
        <taxon>Lactobacillales</taxon>
        <taxon>Streptococcaceae</taxon>
        <taxon>Streptococcus</taxon>
    </lineage>
</organism>
<keyword evidence="1" id="KW-0812">Transmembrane</keyword>
<accession>A0A943SSW3</accession>
<name>A0A943SSW3_STRPA</name>
<gene>
    <name evidence="2" type="ORF">KH363_05370</name>
</gene>
<keyword evidence="1" id="KW-1133">Transmembrane helix</keyword>
<dbReference type="AlphaFoldDB" id="A0A943SSW3"/>
<evidence type="ECO:0000313" key="2">
    <source>
        <dbReference type="EMBL" id="MBS6536964.1"/>
    </source>
</evidence>
<protein>
    <submittedName>
        <fullName evidence="2">Uncharacterized protein</fullName>
    </submittedName>
</protein>